<dbReference type="EMBL" id="JANIBL010000003">
    <property type="protein sequence ID" value="MCQ8116097.1"/>
    <property type="molecule type" value="Genomic_DNA"/>
</dbReference>
<protein>
    <submittedName>
        <fullName evidence="2">DNA circularization N-terminal domain-containing protein</fullName>
    </submittedName>
</protein>
<proteinExistence type="predicted"/>
<dbReference type="RefSeq" id="WP_256605374.1">
    <property type="nucleotide sequence ID" value="NZ_JANIBL010000003.1"/>
</dbReference>
<evidence type="ECO:0000313" key="3">
    <source>
        <dbReference type="Proteomes" id="UP001524570"/>
    </source>
</evidence>
<dbReference type="Proteomes" id="UP001524570">
    <property type="component" value="Unassembled WGS sequence"/>
</dbReference>
<sequence length="388" mass="41584">MAETYRDRWSTARWREIEFLTESHDAKGGRRKAIHEFPGAEEPVVEDMGGKAGDYQLNAYFIGNDYDLEAVALIKALNQPGADWLLHPWLGRIWVTPISWSRRDSNDANGFCTVAISWVAGGEQPPEATPDQVDIANASIAGFADAAVADFDLLAMSADGLGAFVAQVQGKLEFVRQAISFATLPLIWSSQLLGLVSGIKGDLGALAAIPGSYANAFRSLSNAIGLGADDAGLADTDRPRLVSRLVALSANANHGTLSGVAATDSAVRGNLTREAALQSRLYLAAAMQVALVDYRAEVDRTAVLAAIDTAYDALLPTLPDTVFQAAVTARTALVEAVMAQDLQPQQIRDLVGNLPSTVLAHRMRIDESVFLARNGVRHPLFVRGRVYG</sequence>
<comment type="caution">
    <text evidence="2">The sequence shown here is derived from an EMBL/GenBank/DDBJ whole genome shotgun (WGS) entry which is preliminary data.</text>
</comment>
<organism evidence="2 3">
    <name type="scientific">Methylomonas rosea</name>
    <dbReference type="NCBI Taxonomy" id="2952227"/>
    <lineage>
        <taxon>Bacteria</taxon>
        <taxon>Pseudomonadati</taxon>
        <taxon>Pseudomonadota</taxon>
        <taxon>Gammaproteobacteria</taxon>
        <taxon>Methylococcales</taxon>
        <taxon>Methylococcaceae</taxon>
        <taxon>Methylomonas</taxon>
    </lineage>
</organism>
<evidence type="ECO:0000313" key="2">
    <source>
        <dbReference type="EMBL" id="MCQ8116097.1"/>
    </source>
</evidence>
<name>A0ABT1TMU2_9GAMM</name>
<gene>
    <name evidence="2" type="ORF">NP589_01590</name>
</gene>
<feature type="domain" description="DNA circulation N-terminal" evidence="1">
    <location>
        <begin position="11"/>
        <end position="93"/>
    </location>
</feature>
<dbReference type="Pfam" id="PF07157">
    <property type="entry name" value="DNA_circ_N"/>
    <property type="match status" value="1"/>
</dbReference>
<accession>A0ABT1TMU2</accession>
<reference evidence="2 3" key="1">
    <citation type="submission" date="2022-07" db="EMBL/GenBank/DDBJ databases">
        <title>Methylomonas rivi sp. nov., Methylomonas rosea sp. nov., Methylomonas aureus sp. nov. and Methylomonas subterranea sp. nov., four novel methanotrophs isolated from a freshwater creek and the deep terrestrial subsurface.</title>
        <authorList>
            <person name="Abin C."/>
            <person name="Sankaranarayanan K."/>
            <person name="Garner C."/>
            <person name="Sindelar R."/>
            <person name="Kotary K."/>
            <person name="Garner R."/>
            <person name="Barclay S."/>
            <person name="Lawson P."/>
            <person name="Krumholz L."/>
        </authorList>
    </citation>
    <scope>NUCLEOTIDE SEQUENCE [LARGE SCALE GENOMIC DNA]</scope>
    <source>
        <strain evidence="2 3">WSC-7</strain>
    </source>
</reference>
<evidence type="ECO:0000259" key="1">
    <source>
        <dbReference type="Pfam" id="PF07157"/>
    </source>
</evidence>
<keyword evidence="3" id="KW-1185">Reference proteome</keyword>
<dbReference type="InterPro" id="IPR009826">
    <property type="entry name" value="DNA_circ_N"/>
</dbReference>